<dbReference type="GO" id="GO:0020037">
    <property type="term" value="F:heme binding"/>
    <property type="evidence" value="ECO:0007669"/>
    <property type="project" value="InterPro"/>
</dbReference>
<dbReference type="Gene3D" id="1.10.630.10">
    <property type="entry name" value="Cytochrome P450"/>
    <property type="match status" value="1"/>
</dbReference>
<dbReference type="SUPFAM" id="SSF48264">
    <property type="entry name" value="Cytochrome P450"/>
    <property type="match status" value="1"/>
</dbReference>
<protein>
    <submittedName>
        <fullName evidence="1">Uncharacterized protein</fullName>
    </submittedName>
</protein>
<dbReference type="InterPro" id="IPR036396">
    <property type="entry name" value="Cyt_P450_sf"/>
</dbReference>
<keyword evidence="2" id="KW-1185">Reference proteome</keyword>
<reference evidence="1" key="1">
    <citation type="submission" date="2021-03" db="EMBL/GenBank/DDBJ databases">
        <authorList>
            <person name="Tagirdzhanova G."/>
        </authorList>
    </citation>
    <scope>NUCLEOTIDE SEQUENCE</scope>
</reference>
<accession>A0A8H3EK32</accession>
<dbReference type="AlphaFoldDB" id="A0A8H3EK32"/>
<dbReference type="GO" id="GO:0016705">
    <property type="term" value="F:oxidoreductase activity, acting on paired donors, with incorporation or reduction of molecular oxygen"/>
    <property type="evidence" value="ECO:0007669"/>
    <property type="project" value="InterPro"/>
</dbReference>
<dbReference type="GO" id="GO:0005506">
    <property type="term" value="F:iron ion binding"/>
    <property type="evidence" value="ECO:0007669"/>
    <property type="project" value="InterPro"/>
</dbReference>
<sequence length="208" mass="23662">MLGIIKSWHAYASQQTDFSKIGPRDPEWEPFLGTKLIKERQRFMHEIDIMDADGRASEDLGLLFGYGKLSHSNLLDNLRSIQKTRSSVSLSESKILGEDPLLQSIFAEVTRLRVVGITPRYTVGGDFQLGEWPIPEGSFIEPPAGALNKDIWNAGSDDDTHPLDTFWADRFLIYPADPLVDHYAKTNDRLKLLYLGQEKKYRMSHDSH</sequence>
<proteinExistence type="predicted"/>
<name>A0A8H3EK32_9LECA</name>
<evidence type="ECO:0000313" key="2">
    <source>
        <dbReference type="Proteomes" id="UP000664521"/>
    </source>
</evidence>
<dbReference type="EMBL" id="CAJPDS010000006">
    <property type="protein sequence ID" value="CAF9907999.1"/>
    <property type="molecule type" value="Genomic_DNA"/>
</dbReference>
<gene>
    <name evidence="1" type="ORF">HETSPECPRED_007960</name>
</gene>
<organism evidence="1 2">
    <name type="scientific">Heterodermia speciosa</name>
    <dbReference type="NCBI Taxonomy" id="116794"/>
    <lineage>
        <taxon>Eukaryota</taxon>
        <taxon>Fungi</taxon>
        <taxon>Dikarya</taxon>
        <taxon>Ascomycota</taxon>
        <taxon>Pezizomycotina</taxon>
        <taxon>Lecanoromycetes</taxon>
        <taxon>OSLEUM clade</taxon>
        <taxon>Lecanoromycetidae</taxon>
        <taxon>Caliciales</taxon>
        <taxon>Physciaceae</taxon>
        <taxon>Heterodermia</taxon>
    </lineage>
</organism>
<comment type="caution">
    <text evidence="1">The sequence shown here is derived from an EMBL/GenBank/DDBJ whole genome shotgun (WGS) entry which is preliminary data.</text>
</comment>
<dbReference type="Proteomes" id="UP000664521">
    <property type="component" value="Unassembled WGS sequence"/>
</dbReference>
<dbReference type="GO" id="GO:0004497">
    <property type="term" value="F:monooxygenase activity"/>
    <property type="evidence" value="ECO:0007669"/>
    <property type="project" value="InterPro"/>
</dbReference>
<dbReference type="OrthoDB" id="3366823at2759"/>
<evidence type="ECO:0000313" key="1">
    <source>
        <dbReference type="EMBL" id="CAF9907999.1"/>
    </source>
</evidence>